<keyword evidence="1" id="KW-0067">ATP-binding</keyword>
<accession>A0ABV1G756</accession>
<dbReference type="EMBL" id="JBBMFF010000221">
    <property type="protein sequence ID" value="MEQ2511234.1"/>
    <property type="molecule type" value="Genomic_DNA"/>
</dbReference>
<organism evidence="1 2">
    <name type="scientific">Faecousia intestinalis</name>
    <dbReference type="NCBI Taxonomy" id="3133167"/>
    <lineage>
        <taxon>Bacteria</taxon>
        <taxon>Bacillati</taxon>
        <taxon>Bacillota</taxon>
        <taxon>Clostridia</taxon>
        <taxon>Eubacteriales</taxon>
        <taxon>Oscillospiraceae</taxon>
        <taxon>Faecousia</taxon>
    </lineage>
</organism>
<dbReference type="SUPFAM" id="SSF55874">
    <property type="entry name" value="ATPase domain of HSP90 chaperone/DNA topoisomerase II/histidine kinase"/>
    <property type="match status" value="1"/>
</dbReference>
<dbReference type="GO" id="GO:0005524">
    <property type="term" value="F:ATP binding"/>
    <property type="evidence" value="ECO:0007669"/>
    <property type="project" value="UniProtKB-KW"/>
</dbReference>
<comment type="caution">
    <text evidence="1">The sequence shown here is derived from an EMBL/GenBank/DDBJ whole genome shotgun (WGS) entry which is preliminary data.</text>
</comment>
<dbReference type="InterPro" id="IPR036890">
    <property type="entry name" value="HATPase_C_sf"/>
</dbReference>
<sequence length="485" mass="55150">MSDLVERQFPAKALMTGLRAIGYSFSSAVADIIDNSISANASEINIFSDPLSDPYFCVLDNGCGMSAKELDNAMLPGSDRSGKAECEQELGRFGLGLKSASLSQCREFTVASKKFGKIRAMSFDLDVIDKENRLLLKVLNSEEINALPSIHNLAEYETGTLVVWTKFDKIENLAKNFEDSFRRLVAESKKHTELVFHRYYKTIQIYYHGKRIEKRDPFLVDSIGRQQTGRKSEINVDGAIITVIPYTLPFANTLTPEEKALLGNPKSIYDEQGFYLYRNRRLISWGSWMHMGIRSELNKLARIQVDIPSALDSVWMLDVKKSSAKIPDKIKDMIKMAVDDSVIRSKRTTRFPGTKEQSVAFKVWDRINEHDGKIRYQINRDTPSIVALNEALGQAEKKLLDIALSQIECYLPKYSITNDSMDALTIINSGADYEDEQLIQEIEAILAFCDPGKRKKMFEDVFMAEAYQRLLKHKEEIRKRVLSDD</sequence>
<gene>
    <name evidence="1" type="ORF">WMO66_08250</name>
</gene>
<dbReference type="Pfam" id="PF13589">
    <property type="entry name" value="HATPase_c_3"/>
    <property type="match status" value="1"/>
</dbReference>
<dbReference type="Proteomes" id="UP001491552">
    <property type="component" value="Unassembled WGS sequence"/>
</dbReference>
<evidence type="ECO:0000313" key="2">
    <source>
        <dbReference type="Proteomes" id="UP001491552"/>
    </source>
</evidence>
<proteinExistence type="predicted"/>
<name>A0ABV1G756_9FIRM</name>
<evidence type="ECO:0000313" key="1">
    <source>
        <dbReference type="EMBL" id="MEQ2511234.1"/>
    </source>
</evidence>
<keyword evidence="2" id="KW-1185">Reference proteome</keyword>
<reference evidence="1 2" key="1">
    <citation type="submission" date="2024-03" db="EMBL/GenBank/DDBJ databases">
        <title>Human intestinal bacterial collection.</title>
        <authorList>
            <person name="Pauvert C."/>
            <person name="Hitch T.C.A."/>
            <person name="Clavel T."/>
        </authorList>
    </citation>
    <scope>NUCLEOTIDE SEQUENCE [LARGE SCALE GENOMIC DNA]</scope>
    <source>
        <strain evidence="1 2">CLA-AA-H192</strain>
    </source>
</reference>
<protein>
    <submittedName>
        <fullName evidence="1">ATP-binding protein</fullName>
    </submittedName>
</protein>
<dbReference type="Gene3D" id="3.30.565.10">
    <property type="entry name" value="Histidine kinase-like ATPase, C-terminal domain"/>
    <property type="match status" value="1"/>
</dbReference>
<keyword evidence="1" id="KW-0547">Nucleotide-binding</keyword>
<dbReference type="RefSeq" id="WP_178300866.1">
    <property type="nucleotide sequence ID" value="NZ_JBBMFF010000221.1"/>
</dbReference>